<sequence length="52" mass="5839">MGIVNLRRVQLLLCQSKENTEAVCLKLLQTTMLMLAYSILWMSPCCSLGAHL</sequence>
<organism evidence="1 2">
    <name type="scientific">Brassica oleracea var. oleracea</name>
    <dbReference type="NCBI Taxonomy" id="109376"/>
    <lineage>
        <taxon>Eukaryota</taxon>
        <taxon>Viridiplantae</taxon>
        <taxon>Streptophyta</taxon>
        <taxon>Embryophyta</taxon>
        <taxon>Tracheophyta</taxon>
        <taxon>Spermatophyta</taxon>
        <taxon>Magnoliopsida</taxon>
        <taxon>eudicotyledons</taxon>
        <taxon>Gunneridae</taxon>
        <taxon>Pentapetalae</taxon>
        <taxon>rosids</taxon>
        <taxon>malvids</taxon>
        <taxon>Brassicales</taxon>
        <taxon>Brassicaceae</taxon>
        <taxon>Brassiceae</taxon>
        <taxon>Brassica</taxon>
    </lineage>
</organism>
<evidence type="ECO:0000313" key="1">
    <source>
        <dbReference type="EnsemblPlants" id="Bo4g035030.1"/>
    </source>
</evidence>
<reference evidence="1 2" key="1">
    <citation type="journal article" date="2014" name="Genome Biol.">
        <title>Transcriptome and methylome profiling reveals relics of genome dominance in the mesopolyploid Brassica oleracea.</title>
        <authorList>
            <person name="Parkin I.A."/>
            <person name="Koh C."/>
            <person name="Tang H."/>
            <person name="Robinson S.J."/>
            <person name="Kagale S."/>
            <person name="Clarke W.E."/>
            <person name="Town C.D."/>
            <person name="Nixon J."/>
            <person name="Krishnakumar V."/>
            <person name="Bidwell S.L."/>
            <person name="Denoeud F."/>
            <person name="Belcram H."/>
            <person name="Links M.G."/>
            <person name="Just J."/>
            <person name="Clarke C."/>
            <person name="Bender T."/>
            <person name="Huebert T."/>
            <person name="Mason A.S."/>
            <person name="Pires J.C."/>
            <person name="Barker G."/>
            <person name="Moore J."/>
            <person name="Walley P.G."/>
            <person name="Manoli S."/>
            <person name="Batley J."/>
            <person name="Edwards D."/>
            <person name="Nelson M.N."/>
            <person name="Wang X."/>
            <person name="Paterson A.H."/>
            <person name="King G."/>
            <person name="Bancroft I."/>
            <person name="Chalhoub B."/>
            <person name="Sharpe A.G."/>
        </authorList>
    </citation>
    <scope>NUCLEOTIDE SEQUENCE</scope>
    <source>
        <strain evidence="1 2">cv. TO1000</strain>
    </source>
</reference>
<reference evidence="1" key="2">
    <citation type="submission" date="2015-03" db="UniProtKB">
        <authorList>
            <consortium name="EnsemblPlants"/>
        </authorList>
    </citation>
    <scope>IDENTIFICATION</scope>
</reference>
<dbReference type="EnsemblPlants" id="Bo4g035030.1">
    <property type="protein sequence ID" value="Bo4g035030.1"/>
    <property type="gene ID" value="Bo4g035030"/>
</dbReference>
<name>A0A0D3BRN0_BRAOL</name>
<dbReference type="Proteomes" id="UP000032141">
    <property type="component" value="Chromosome C4"/>
</dbReference>
<accession>A0A0D3BRN0</accession>
<evidence type="ECO:0000313" key="2">
    <source>
        <dbReference type="Proteomes" id="UP000032141"/>
    </source>
</evidence>
<dbReference type="Gramene" id="Bo4g035030.1">
    <property type="protein sequence ID" value="Bo4g035030.1"/>
    <property type="gene ID" value="Bo4g035030"/>
</dbReference>
<dbReference type="SMR" id="A0A0D3BRN0"/>
<dbReference type="HOGENOM" id="CLU_3090013_0_0_1"/>
<protein>
    <submittedName>
        <fullName evidence="1">Uncharacterized protein</fullName>
    </submittedName>
</protein>
<keyword evidence="2" id="KW-1185">Reference proteome</keyword>
<dbReference type="AlphaFoldDB" id="A0A0D3BRN0"/>
<proteinExistence type="predicted"/>